<gene>
    <name evidence="1" type="ORF">EKL94_18575</name>
</gene>
<dbReference type="Proteomes" id="UP000271705">
    <property type="component" value="Unassembled WGS sequence"/>
</dbReference>
<sequence length="64" mass="7488">MMRTYVRIWNGRVVELFETDLDITKLFHPDLVWKDVTEMEPLPLEGWLVVGDTFAPDPELPISD</sequence>
<proteinExistence type="predicted"/>
<dbReference type="RefSeq" id="WP_126930168.1">
    <property type="nucleotide sequence ID" value="NZ_RXLZ01000068.1"/>
</dbReference>
<dbReference type="AlphaFoldDB" id="A0A431UBU3"/>
<dbReference type="EMBL" id="RXLZ01000068">
    <property type="protein sequence ID" value="RTQ86254.1"/>
    <property type="molecule type" value="Genomic_DNA"/>
</dbReference>
<protein>
    <submittedName>
        <fullName evidence="1">Uncharacterized protein</fullName>
    </submittedName>
</protein>
<reference evidence="1 2" key="1">
    <citation type="submission" date="2018-12" db="EMBL/GenBank/DDBJ databases">
        <authorList>
            <person name="Kartti S."/>
            <person name="Manni A."/>
            <person name="Chemao El Fihri M.W."/>
            <person name="Laamarti M."/>
            <person name="Temsamani L."/>
            <person name="El Jamali J.E."/>
            <person name="Ouadghiri M."/>
            <person name="Ibrahimi A."/>
            <person name="Filati-Maltouf A."/>
        </authorList>
    </citation>
    <scope>NUCLEOTIDE SEQUENCE [LARGE SCALE GENOMIC DNA]</scope>
    <source>
        <strain evidence="1 2">MDMC339</strain>
    </source>
</reference>
<name>A0A431UBU3_STEMA</name>
<accession>A0A431UBU3</accession>
<comment type="caution">
    <text evidence="1">The sequence shown here is derived from an EMBL/GenBank/DDBJ whole genome shotgun (WGS) entry which is preliminary data.</text>
</comment>
<evidence type="ECO:0000313" key="2">
    <source>
        <dbReference type="Proteomes" id="UP000271705"/>
    </source>
</evidence>
<evidence type="ECO:0000313" key="1">
    <source>
        <dbReference type="EMBL" id="RTQ86254.1"/>
    </source>
</evidence>
<organism evidence="1 2">
    <name type="scientific">Stenotrophomonas maltophilia</name>
    <name type="common">Pseudomonas maltophilia</name>
    <name type="synonym">Xanthomonas maltophilia</name>
    <dbReference type="NCBI Taxonomy" id="40324"/>
    <lineage>
        <taxon>Bacteria</taxon>
        <taxon>Pseudomonadati</taxon>
        <taxon>Pseudomonadota</taxon>
        <taxon>Gammaproteobacteria</taxon>
        <taxon>Lysobacterales</taxon>
        <taxon>Lysobacteraceae</taxon>
        <taxon>Stenotrophomonas</taxon>
        <taxon>Stenotrophomonas maltophilia group</taxon>
    </lineage>
</organism>